<dbReference type="Proteomes" id="UP000553632">
    <property type="component" value="Unassembled WGS sequence"/>
</dbReference>
<feature type="compositionally biased region" description="Acidic residues" evidence="1">
    <location>
        <begin position="189"/>
        <end position="204"/>
    </location>
</feature>
<evidence type="ECO:0000256" key="1">
    <source>
        <dbReference type="SAM" id="MobiDB-lite"/>
    </source>
</evidence>
<gene>
    <name evidence="3" type="ORF">FOZ63_013369</name>
</gene>
<protein>
    <recommendedName>
        <fullName evidence="2">Integrase catalytic domain-containing protein</fullName>
    </recommendedName>
</protein>
<feature type="region of interest" description="Disordered" evidence="1">
    <location>
        <begin position="157"/>
        <end position="224"/>
    </location>
</feature>
<reference evidence="3 4" key="1">
    <citation type="submission" date="2020-04" db="EMBL/GenBank/DDBJ databases">
        <title>Perkinsus olseni comparative genomics.</title>
        <authorList>
            <person name="Bogema D.R."/>
        </authorList>
    </citation>
    <scope>NUCLEOTIDE SEQUENCE [LARGE SCALE GENOMIC DNA]</scope>
    <source>
        <strain evidence="3 4">ATCC PRA-207</strain>
    </source>
</reference>
<proteinExistence type="predicted"/>
<dbReference type="AlphaFoldDB" id="A0A7J6U3Y3"/>
<keyword evidence="4" id="KW-1185">Reference proteome</keyword>
<evidence type="ECO:0000313" key="4">
    <source>
        <dbReference type="Proteomes" id="UP000553632"/>
    </source>
</evidence>
<comment type="caution">
    <text evidence="3">The sequence shown here is derived from an EMBL/GenBank/DDBJ whole genome shotgun (WGS) entry which is preliminary data.</text>
</comment>
<dbReference type="GO" id="GO:0003676">
    <property type="term" value="F:nucleic acid binding"/>
    <property type="evidence" value="ECO:0007669"/>
    <property type="project" value="InterPro"/>
</dbReference>
<accession>A0A7J6U3Y3</accession>
<evidence type="ECO:0000259" key="2">
    <source>
        <dbReference type="PROSITE" id="PS50994"/>
    </source>
</evidence>
<dbReference type="Gene3D" id="3.30.420.10">
    <property type="entry name" value="Ribonuclease H-like superfamily/Ribonuclease H"/>
    <property type="match status" value="1"/>
</dbReference>
<dbReference type="InterPro" id="IPR012337">
    <property type="entry name" value="RNaseH-like_sf"/>
</dbReference>
<dbReference type="OMA" id="HEQESGW"/>
<feature type="compositionally biased region" description="Acidic residues" evidence="1">
    <location>
        <begin position="215"/>
        <end position="224"/>
    </location>
</feature>
<dbReference type="PROSITE" id="PS50994">
    <property type="entry name" value="INTEGRASE"/>
    <property type="match status" value="1"/>
</dbReference>
<dbReference type="SUPFAM" id="SSF53098">
    <property type="entry name" value="Ribonuclease H-like"/>
    <property type="match status" value="1"/>
</dbReference>
<feature type="domain" description="Integrase catalytic" evidence="2">
    <location>
        <begin position="1"/>
        <end position="114"/>
    </location>
</feature>
<name>A0A7J6U3Y3_PEROL</name>
<dbReference type="EMBL" id="JABANO010006230">
    <property type="protein sequence ID" value="KAF4752168.1"/>
    <property type="molecule type" value="Genomic_DNA"/>
</dbReference>
<evidence type="ECO:0000313" key="3">
    <source>
        <dbReference type="EMBL" id="KAF4752168.1"/>
    </source>
</evidence>
<dbReference type="GO" id="GO:0015074">
    <property type="term" value="P:DNA integration"/>
    <property type="evidence" value="ECO:0007669"/>
    <property type="project" value="InterPro"/>
</dbReference>
<sequence>MNGIPQAVVMDPGSCFTSSDFKVYLKSQAIAYVYLPREAGHLGGFHERIHGTILRQVRSRLAAAELEDQPVKFLTIYSTSLVIVLEKIFVLDKNNLKNGYLASEVKNKKFSTLTFRPYARRFTKMQEIAKIARRCKSMTEYFDLWKERNDRVRQRMYRAAQQRAPDPTRTSEDQGAYDSYDANGILPPDDNEMIQPGEDDDDEELRAQVDAMIAENEEDDGDAN</sequence>
<dbReference type="InterPro" id="IPR036397">
    <property type="entry name" value="RNaseH_sf"/>
</dbReference>
<dbReference type="InterPro" id="IPR001584">
    <property type="entry name" value="Integrase_cat-core"/>
</dbReference>
<organism evidence="3 4">
    <name type="scientific">Perkinsus olseni</name>
    <name type="common">Perkinsus atlanticus</name>
    <dbReference type="NCBI Taxonomy" id="32597"/>
    <lineage>
        <taxon>Eukaryota</taxon>
        <taxon>Sar</taxon>
        <taxon>Alveolata</taxon>
        <taxon>Perkinsozoa</taxon>
        <taxon>Perkinsea</taxon>
        <taxon>Perkinsida</taxon>
        <taxon>Perkinsidae</taxon>
        <taxon>Perkinsus</taxon>
    </lineage>
</organism>